<evidence type="ECO:0000256" key="6">
    <source>
        <dbReference type="ARBA" id="ARBA00022737"/>
    </source>
</evidence>
<evidence type="ECO:0000256" key="1">
    <source>
        <dbReference type="ARBA" id="ARBA00004123"/>
    </source>
</evidence>
<dbReference type="InterPro" id="IPR014720">
    <property type="entry name" value="dsRBD_dom"/>
</dbReference>
<dbReference type="InterPro" id="IPR014001">
    <property type="entry name" value="Helicase_ATP-bd"/>
</dbReference>
<comment type="subcellular location">
    <subcellularLocation>
        <location evidence="2">Cytoplasm</location>
    </subcellularLocation>
    <subcellularLocation>
        <location evidence="1">Nucleus</location>
    </subcellularLocation>
</comment>
<evidence type="ECO:0000259" key="18">
    <source>
        <dbReference type="PROSITE" id="PS51194"/>
    </source>
</evidence>
<dbReference type="GO" id="GO:1990904">
    <property type="term" value="C:ribonucleoprotein complex"/>
    <property type="evidence" value="ECO:0007669"/>
    <property type="project" value="TreeGrafter"/>
</dbReference>
<protein>
    <recommendedName>
        <fullName evidence="4">RNA helicase</fullName>
        <ecNumber evidence="4">3.6.4.13</ecNumber>
    </recommendedName>
</protein>
<evidence type="ECO:0000256" key="7">
    <source>
        <dbReference type="ARBA" id="ARBA00022741"/>
    </source>
</evidence>
<dbReference type="GO" id="GO:0045944">
    <property type="term" value="P:positive regulation of transcription by RNA polymerase II"/>
    <property type="evidence" value="ECO:0007669"/>
    <property type="project" value="TreeGrafter"/>
</dbReference>
<dbReference type="Gene3D" id="1.20.120.1080">
    <property type="match status" value="1"/>
</dbReference>
<dbReference type="GO" id="GO:0016887">
    <property type="term" value="F:ATP hydrolysis activity"/>
    <property type="evidence" value="ECO:0007669"/>
    <property type="project" value="TreeGrafter"/>
</dbReference>
<dbReference type="GO" id="GO:0005524">
    <property type="term" value="F:ATP binding"/>
    <property type="evidence" value="ECO:0007669"/>
    <property type="project" value="UniProtKB-KW"/>
</dbReference>
<feature type="compositionally biased region" description="Basic and acidic residues" evidence="15">
    <location>
        <begin position="1185"/>
        <end position="1194"/>
    </location>
</feature>
<accession>A0A8J2RQY4</accession>
<dbReference type="SUPFAM" id="SSF52540">
    <property type="entry name" value="P-loop containing nucleoside triphosphate hydrolases"/>
    <property type="match status" value="1"/>
</dbReference>
<keyword evidence="20" id="KW-1185">Reference proteome</keyword>
<evidence type="ECO:0000259" key="17">
    <source>
        <dbReference type="PROSITE" id="PS51192"/>
    </source>
</evidence>
<dbReference type="CDD" id="cd19855">
    <property type="entry name" value="DSRM_DHX9_rpt2"/>
    <property type="match status" value="1"/>
</dbReference>
<dbReference type="PROSITE" id="PS00690">
    <property type="entry name" value="DEAH_ATP_HELICASE"/>
    <property type="match status" value="1"/>
</dbReference>
<keyword evidence="5" id="KW-0963">Cytoplasm</keyword>
<dbReference type="OrthoDB" id="5600252at2759"/>
<evidence type="ECO:0000259" key="16">
    <source>
        <dbReference type="PROSITE" id="PS50137"/>
    </source>
</evidence>
<dbReference type="Gene3D" id="3.30.160.20">
    <property type="match status" value="2"/>
</dbReference>
<keyword evidence="8" id="KW-0378">Hydrolase</keyword>
<dbReference type="EC" id="3.6.4.13" evidence="4"/>
<dbReference type="InterPro" id="IPR011545">
    <property type="entry name" value="DEAD/DEAH_box_helicase_dom"/>
</dbReference>
<dbReference type="SMART" id="SM00847">
    <property type="entry name" value="HA2"/>
    <property type="match status" value="1"/>
</dbReference>
<dbReference type="PANTHER" id="PTHR18934:SF119">
    <property type="entry name" value="ATP-DEPENDENT RNA HELICASE A"/>
    <property type="match status" value="1"/>
</dbReference>
<evidence type="ECO:0000256" key="9">
    <source>
        <dbReference type="ARBA" id="ARBA00022806"/>
    </source>
</evidence>
<feature type="domain" description="Helicase C-terminal" evidence="18">
    <location>
        <begin position="594"/>
        <end position="765"/>
    </location>
</feature>
<dbReference type="InterPro" id="IPR027417">
    <property type="entry name" value="P-loop_NTPase"/>
</dbReference>
<keyword evidence="7" id="KW-0547">Nucleotide-binding</keyword>
<keyword evidence="12" id="KW-0539">Nucleus</keyword>
<evidence type="ECO:0000256" key="12">
    <source>
        <dbReference type="ARBA" id="ARBA00023242"/>
    </source>
</evidence>
<dbReference type="PANTHER" id="PTHR18934">
    <property type="entry name" value="ATP-DEPENDENT RNA HELICASE"/>
    <property type="match status" value="1"/>
</dbReference>
<evidence type="ECO:0000256" key="10">
    <source>
        <dbReference type="ARBA" id="ARBA00022840"/>
    </source>
</evidence>
<evidence type="ECO:0000256" key="3">
    <source>
        <dbReference type="ARBA" id="ARBA00008792"/>
    </source>
</evidence>
<dbReference type="PROSITE" id="PS51192">
    <property type="entry name" value="HELICASE_ATP_BIND_1"/>
    <property type="match status" value="1"/>
</dbReference>
<evidence type="ECO:0000313" key="20">
    <source>
        <dbReference type="Proteomes" id="UP000789390"/>
    </source>
</evidence>
<dbReference type="InterPro" id="IPR001650">
    <property type="entry name" value="Helicase_C-like"/>
</dbReference>
<feature type="domain" description="DRBM" evidence="16">
    <location>
        <begin position="8"/>
        <end position="75"/>
    </location>
</feature>
<evidence type="ECO:0000256" key="4">
    <source>
        <dbReference type="ARBA" id="ARBA00012552"/>
    </source>
</evidence>
<feature type="region of interest" description="Disordered" evidence="15">
    <location>
        <begin position="1152"/>
        <end position="1194"/>
    </location>
</feature>
<dbReference type="InterPro" id="IPR044445">
    <property type="entry name" value="DHX9_DSRM_1"/>
</dbReference>
<dbReference type="SUPFAM" id="SSF54768">
    <property type="entry name" value="dsRNA-binding domain-like"/>
    <property type="match status" value="2"/>
</dbReference>
<dbReference type="GO" id="GO:0003725">
    <property type="term" value="F:double-stranded RNA binding"/>
    <property type="evidence" value="ECO:0007669"/>
    <property type="project" value="InterPro"/>
</dbReference>
<dbReference type="InterPro" id="IPR002464">
    <property type="entry name" value="DNA/RNA_helicase_DEAH_CS"/>
</dbReference>
<evidence type="ECO:0000256" key="13">
    <source>
        <dbReference type="ARBA" id="ARBA00047984"/>
    </source>
</evidence>
<dbReference type="PROSITE" id="PS50137">
    <property type="entry name" value="DS_RBD"/>
    <property type="match status" value="1"/>
</dbReference>
<dbReference type="GO" id="GO:0005730">
    <property type="term" value="C:nucleolus"/>
    <property type="evidence" value="ECO:0007669"/>
    <property type="project" value="TreeGrafter"/>
</dbReference>
<dbReference type="FunFam" id="3.40.50.300:FF:000284">
    <property type="entry name" value="probable ATP-dependent RNA helicase YTHDC2"/>
    <property type="match status" value="1"/>
</dbReference>
<feature type="domain" description="Helicase ATP-binding" evidence="17">
    <location>
        <begin position="359"/>
        <end position="525"/>
    </location>
</feature>
<evidence type="ECO:0000256" key="5">
    <source>
        <dbReference type="ARBA" id="ARBA00022490"/>
    </source>
</evidence>
<dbReference type="GO" id="GO:0050684">
    <property type="term" value="P:regulation of mRNA processing"/>
    <property type="evidence" value="ECO:0007669"/>
    <property type="project" value="TreeGrafter"/>
</dbReference>
<evidence type="ECO:0000256" key="11">
    <source>
        <dbReference type="ARBA" id="ARBA00022884"/>
    </source>
</evidence>
<dbReference type="SMART" id="SM00358">
    <property type="entry name" value="DSRM"/>
    <property type="match status" value="2"/>
</dbReference>
<keyword evidence="6" id="KW-0677">Repeat</keyword>
<keyword evidence="11 14" id="KW-0694">RNA-binding</keyword>
<dbReference type="GO" id="GO:0005737">
    <property type="term" value="C:cytoplasm"/>
    <property type="evidence" value="ECO:0007669"/>
    <property type="project" value="UniProtKB-SubCell"/>
</dbReference>
<dbReference type="FunFam" id="3.30.160.20:FF:000028">
    <property type="entry name" value="ATP-dependent RNA helicase A"/>
    <property type="match status" value="1"/>
</dbReference>
<dbReference type="AlphaFoldDB" id="A0A8J2RQY4"/>
<comment type="catalytic activity">
    <reaction evidence="13">
        <text>ATP + H2O = ADP + phosphate + H(+)</text>
        <dbReference type="Rhea" id="RHEA:13065"/>
        <dbReference type="ChEBI" id="CHEBI:15377"/>
        <dbReference type="ChEBI" id="CHEBI:15378"/>
        <dbReference type="ChEBI" id="CHEBI:30616"/>
        <dbReference type="ChEBI" id="CHEBI:43474"/>
        <dbReference type="ChEBI" id="CHEBI:456216"/>
        <dbReference type="EC" id="3.6.4.13"/>
    </reaction>
</comment>
<dbReference type="GO" id="GO:0043138">
    <property type="term" value="F:3'-5' DNA helicase activity"/>
    <property type="evidence" value="ECO:0007669"/>
    <property type="project" value="TreeGrafter"/>
</dbReference>
<evidence type="ECO:0000256" key="15">
    <source>
        <dbReference type="SAM" id="MobiDB-lite"/>
    </source>
</evidence>
<evidence type="ECO:0000313" key="19">
    <source>
        <dbReference type="EMBL" id="CAH0104869.1"/>
    </source>
</evidence>
<dbReference type="InterPro" id="IPR044446">
    <property type="entry name" value="DHX9_DSRM_2"/>
</dbReference>
<comment type="similarity">
    <text evidence="3">Belongs to the DEAD box helicase family. DEAH subfamily.</text>
</comment>
<dbReference type="Proteomes" id="UP000789390">
    <property type="component" value="Unassembled WGS sequence"/>
</dbReference>
<dbReference type="SMART" id="SM00490">
    <property type="entry name" value="HELICc"/>
    <property type="match status" value="1"/>
</dbReference>
<dbReference type="SMART" id="SM00487">
    <property type="entry name" value="DEXDc"/>
    <property type="match status" value="1"/>
</dbReference>
<dbReference type="CDD" id="cd19854">
    <property type="entry name" value="DSRM_DHX9_rpt1"/>
    <property type="match status" value="1"/>
</dbReference>
<keyword evidence="10" id="KW-0067">ATP-binding</keyword>
<evidence type="ECO:0000256" key="8">
    <source>
        <dbReference type="ARBA" id="ARBA00022801"/>
    </source>
</evidence>
<dbReference type="InterPro" id="IPR007502">
    <property type="entry name" value="Helicase-assoc_dom"/>
</dbReference>
<dbReference type="Pfam" id="PF00270">
    <property type="entry name" value="DEAD"/>
    <property type="match status" value="1"/>
</dbReference>
<dbReference type="PROSITE" id="PS51194">
    <property type="entry name" value="HELICASE_CTER"/>
    <property type="match status" value="1"/>
</dbReference>
<feature type="region of interest" description="Disordered" evidence="15">
    <location>
        <begin position="1114"/>
        <end position="1133"/>
    </location>
</feature>
<dbReference type="Pfam" id="PF07717">
    <property type="entry name" value="OB_NTP_bind"/>
    <property type="match status" value="1"/>
</dbReference>
<dbReference type="FunFam" id="3.40.50.300:FF:000375">
    <property type="entry name" value="Putative ATP-dependent RNA helicase DHX30"/>
    <property type="match status" value="1"/>
</dbReference>
<sequence>MENRGERDIKEFLYAFLMKNYRIPPVYDVNSMGDQSGYFCELRVRGFNYVATGRSSSKRNAQANAANSFVAHLVYQGIMREEEIPNRNTLSIIKQMGPKGCAGNSSITSGRHIQRIVGNSKLGRETAPFNPGGYSVENAKARLHPFLMENRIKADYVYQSYGPDHQKSFFAELNFVYRGRELYARERACTKVLASKACALTIVQQLYQMEFIGPAGSLVGGSKKNLVETKTFPVIVRDELERELRQTLLEYRLLPTLVKRDLSEPQTLLDERLAPKSMRLGEIDSRRGSIDIPWSPPTANWNTWTASRIERGYFATTSMDMISQDLWQRQERHMLSEGYQKALEERKSLPIYAFKNAVMDALYSQSVVVVRGNTGSGKTTQVCQFILDDYLRWKEGAQCSVIVTQPRRISAISVAERVAWERREEMGESVGFSVRFESTLPRPYGSILFCTVGVLLRRLERGLHGVSHIIVDEVHERDTNTDFLLIMLRDLVQQHPELRIILMSATIDTSLFSRYFGNCPVVDIPGRVHPVKLYYLEDCVEMLRFRPRQDIKKSFVRKDDDDEENMNLKVTGKYSLDTQRAMALLNEKDICLELVEDLLIHIKQMKIPGAVLIFLPGWSTIFALLRHLQQSRYASDYLLLPLHSMLPREDQRRVFQPAPERKMKVILATNIAESSITIDDVVFVIDSCLANIKLFTSHNNMHNYATVWAAQDNLEQRRGRAGRVRPGYAFRLCSYRRYQHLEKSLKAEILRSPLHETALAIKLLRLGSISHFLSKALEPPPIDAIIEAEVMLREMKCLDAQEELTALGRLVARIPVEPSLAKMIIVGALFGHGDAMCILAAGESVSADVFYLGLNKRLSDTQRSFAGQRCSDHVALLSAFYAYEQVRIESGPRSLHAFCEAKGLSYSSLRTLHDARCQLQDILLSFGFPKSCLAPKAYRVNGIDTELDTVIGLIGIGHYPNICVHREKRKVQMADARSGPSLIHKSSVNCPDSSSDEIEFPLPYFVFSEKIRAGAVVCKNVTLVTPLHLILFGSKRIQIIPEDSGLASSVRLDGWINFQINPQTVANILALKPALDETIARLSADPESIVDYIQSPVVKMITRLCEFHAAEYPSSPACQNSKRPSDEGTDNEVKFGRYETRVVSYRPPAISQGFSSWRNESASNGSSGPGSAGQRGVNGNWRGTSEYERKRDKY</sequence>
<keyword evidence="9" id="KW-0347">Helicase</keyword>
<reference evidence="19" key="1">
    <citation type="submission" date="2021-11" db="EMBL/GenBank/DDBJ databases">
        <authorList>
            <person name="Schell T."/>
        </authorList>
    </citation>
    <scope>NUCLEOTIDE SEQUENCE</scope>
    <source>
        <strain evidence="19">M5</strain>
    </source>
</reference>
<comment type="caution">
    <text evidence="19">The sequence shown here is derived from an EMBL/GenBank/DDBJ whole genome shotgun (WGS) entry which is preliminary data.</text>
</comment>
<dbReference type="GO" id="GO:0003724">
    <property type="term" value="F:RNA helicase activity"/>
    <property type="evidence" value="ECO:0007669"/>
    <property type="project" value="UniProtKB-EC"/>
</dbReference>
<organism evidence="19 20">
    <name type="scientific">Daphnia galeata</name>
    <dbReference type="NCBI Taxonomy" id="27404"/>
    <lineage>
        <taxon>Eukaryota</taxon>
        <taxon>Metazoa</taxon>
        <taxon>Ecdysozoa</taxon>
        <taxon>Arthropoda</taxon>
        <taxon>Crustacea</taxon>
        <taxon>Branchiopoda</taxon>
        <taxon>Diplostraca</taxon>
        <taxon>Cladocera</taxon>
        <taxon>Anomopoda</taxon>
        <taxon>Daphniidae</taxon>
        <taxon>Daphnia</taxon>
    </lineage>
</organism>
<dbReference type="InterPro" id="IPR011709">
    <property type="entry name" value="DEAD-box_helicase_OB_fold"/>
</dbReference>
<proteinExistence type="inferred from homology"/>
<dbReference type="Gene3D" id="3.40.50.300">
    <property type="entry name" value="P-loop containing nucleotide triphosphate hydrolases"/>
    <property type="match status" value="2"/>
</dbReference>
<gene>
    <name evidence="19" type="ORF">DGAL_LOCUS7798</name>
</gene>
<feature type="compositionally biased region" description="Basic and acidic residues" evidence="15">
    <location>
        <begin position="1123"/>
        <end position="1133"/>
    </location>
</feature>
<dbReference type="EMBL" id="CAKKLH010000157">
    <property type="protein sequence ID" value="CAH0104869.1"/>
    <property type="molecule type" value="Genomic_DNA"/>
</dbReference>
<evidence type="ECO:0000256" key="2">
    <source>
        <dbReference type="ARBA" id="ARBA00004496"/>
    </source>
</evidence>
<name>A0A8J2RQY4_9CRUS</name>
<dbReference type="Pfam" id="PF00271">
    <property type="entry name" value="Helicase_C"/>
    <property type="match status" value="1"/>
</dbReference>
<dbReference type="CDD" id="cd18791">
    <property type="entry name" value="SF2_C_RHA"/>
    <property type="match status" value="1"/>
</dbReference>
<evidence type="ECO:0000256" key="14">
    <source>
        <dbReference type="PROSITE-ProRule" id="PRU00266"/>
    </source>
</evidence>